<keyword evidence="2" id="KW-1185">Reference proteome</keyword>
<evidence type="ECO:0000313" key="1">
    <source>
        <dbReference type="EMBL" id="KAA0196719.1"/>
    </source>
</evidence>
<dbReference type="OrthoDB" id="10527873at2759"/>
<protein>
    <submittedName>
        <fullName evidence="1">Uncharacterized protein</fullName>
    </submittedName>
</protein>
<accession>A0A8E0VP77</accession>
<comment type="caution">
    <text evidence="1">The sequence shown here is derived from an EMBL/GenBank/DDBJ whole genome shotgun (WGS) entry which is preliminary data.</text>
</comment>
<sequence>MHVENQLRAVCCGNTEAEVHWTCPYPECSAPLSRLAQLQSCPLEDLLPVWKCADFFDQIRLRIVQRGGKQPRFYANPEAYPEAVLSVWSGPMHVFPSRSVEIFLRPAAVSVRFWPRLYYSPTGCTCEIHWPASCQAVGKYYRMRNAFGDSKCVISSAIPNYDGMQPLELPMPEGGRSKFYVNALRVAWRRNVIWKRHFSQKRVWTEFHYVDDINGRTIDEDKFIGWLETLIEMQTILEFLYVQMEFGSTGTEHNSYIAIMRRMELSMGRNLGIYPICRIITGNPRKDVKYTSKPVRRLALRVLNQRALSFELFRPRLLNVGNTS</sequence>
<gene>
    <name evidence="1" type="ORF">FBUS_04730</name>
</gene>
<dbReference type="EMBL" id="LUCM01002856">
    <property type="protein sequence ID" value="KAA0196719.1"/>
    <property type="molecule type" value="Genomic_DNA"/>
</dbReference>
<proteinExistence type="predicted"/>
<dbReference type="Proteomes" id="UP000728185">
    <property type="component" value="Unassembled WGS sequence"/>
</dbReference>
<evidence type="ECO:0000313" key="2">
    <source>
        <dbReference type="Proteomes" id="UP000728185"/>
    </source>
</evidence>
<organism evidence="1 2">
    <name type="scientific">Fasciolopsis buskii</name>
    <dbReference type="NCBI Taxonomy" id="27845"/>
    <lineage>
        <taxon>Eukaryota</taxon>
        <taxon>Metazoa</taxon>
        <taxon>Spiralia</taxon>
        <taxon>Lophotrochozoa</taxon>
        <taxon>Platyhelminthes</taxon>
        <taxon>Trematoda</taxon>
        <taxon>Digenea</taxon>
        <taxon>Plagiorchiida</taxon>
        <taxon>Echinostomata</taxon>
        <taxon>Echinostomatoidea</taxon>
        <taxon>Fasciolidae</taxon>
        <taxon>Fasciolopsis</taxon>
    </lineage>
</organism>
<reference evidence="1" key="1">
    <citation type="submission" date="2019-05" db="EMBL/GenBank/DDBJ databases">
        <title>Annotation for the trematode Fasciolopsis buski.</title>
        <authorList>
            <person name="Choi Y.-J."/>
        </authorList>
    </citation>
    <scope>NUCLEOTIDE SEQUENCE</scope>
    <source>
        <strain evidence="1">HT</strain>
        <tissue evidence="1">Whole worm</tissue>
    </source>
</reference>
<name>A0A8E0VP77_9TREM</name>
<dbReference type="AlphaFoldDB" id="A0A8E0VP77"/>